<accession>A0A426XSN0</accession>
<name>A0A426XSN0_ENSVE</name>
<feature type="compositionally biased region" description="Basic residues" evidence="1">
    <location>
        <begin position="19"/>
        <end position="29"/>
    </location>
</feature>
<feature type="compositionally biased region" description="Basic and acidic residues" evidence="1">
    <location>
        <begin position="30"/>
        <end position="40"/>
    </location>
</feature>
<evidence type="ECO:0000256" key="1">
    <source>
        <dbReference type="SAM" id="MobiDB-lite"/>
    </source>
</evidence>
<dbReference type="AlphaFoldDB" id="A0A426XSN0"/>
<protein>
    <submittedName>
        <fullName evidence="2">Uncharacterized protein</fullName>
    </submittedName>
</protein>
<organism evidence="2 3">
    <name type="scientific">Ensete ventricosum</name>
    <name type="common">Abyssinian banana</name>
    <name type="synonym">Musa ensete</name>
    <dbReference type="NCBI Taxonomy" id="4639"/>
    <lineage>
        <taxon>Eukaryota</taxon>
        <taxon>Viridiplantae</taxon>
        <taxon>Streptophyta</taxon>
        <taxon>Embryophyta</taxon>
        <taxon>Tracheophyta</taxon>
        <taxon>Spermatophyta</taxon>
        <taxon>Magnoliopsida</taxon>
        <taxon>Liliopsida</taxon>
        <taxon>Zingiberales</taxon>
        <taxon>Musaceae</taxon>
        <taxon>Ensete</taxon>
    </lineage>
</organism>
<feature type="region of interest" description="Disordered" evidence="1">
    <location>
        <begin position="1"/>
        <end position="40"/>
    </location>
</feature>
<sequence length="129" mass="14362">MDPPVVIMKGDGREDETGRRRKRPRSSRLRLRERESESKRGPHFVCLLEKNSATSRAQTLSSSLCFRLDDSFCGGGGDVFRESLHPSDASIRATAEGRRLRPRNETLISHLLMKCIFVLGISSSSTAGD</sequence>
<proteinExistence type="predicted"/>
<comment type="caution">
    <text evidence="2">The sequence shown here is derived from an EMBL/GenBank/DDBJ whole genome shotgun (WGS) entry which is preliminary data.</text>
</comment>
<evidence type="ECO:0000313" key="3">
    <source>
        <dbReference type="Proteomes" id="UP000287651"/>
    </source>
</evidence>
<dbReference type="EMBL" id="AMZH03017793">
    <property type="protein sequence ID" value="RRT42508.1"/>
    <property type="molecule type" value="Genomic_DNA"/>
</dbReference>
<dbReference type="Proteomes" id="UP000287651">
    <property type="component" value="Unassembled WGS sequence"/>
</dbReference>
<reference evidence="2 3" key="1">
    <citation type="journal article" date="2014" name="Agronomy (Basel)">
        <title>A Draft Genome Sequence for Ensete ventricosum, the Drought-Tolerant Tree Against Hunger.</title>
        <authorList>
            <person name="Harrison J."/>
            <person name="Moore K.A."/>
            <person name="Paszkiewicz K."/>
            <person name="Jones T."/>
            <person name="Grant M."/>
            <person name="Ambacheew D."/>
            <person name="Muzemil S."/>
            <person name="Studholme D.J."/>
        </authorList>
    </citation>
    <scope>NUCLEOTIDE SEQUENCE [LARGE SCALE GENOMIC DNA]</scope>
</reference>
<evidence type="ECO:0000313" key="2">
    <source>
        <dbReference type="EMBL" id="RRT42508.1"/>
    </source>
</evidence>
<gene>
    <name evidence="2" type="ORF">B296_00046460</name>
</gene>